<sequence>MRKFVELAKRAIGCTSPNPMVGCVIVKDGVVVGEGFHPKVGQPHVEVFALRDAGDLAENASAYVILEPYNPLQENRSFATPVMVAQ</sequence>
<keyword evidence="2" id="KW-1185">Reference proteome</keyword>
<dbReference type="RefSeq" id="XP_010497530.1">
    <property type="nucleotide sequence ID" value="XM_010499228.2"/>
</dbReference>
<dbReference type="PROSITE" id="PS51747">
    <property type="entry name" value="CYT_DCMP_DEAMINASES_2"/>
    <property type="match status" value="1"/>
</dbReference>
<gene>
    <name evidence="3" type="primary">LOC104774761</name>
</gene>
<protein>
    <submittedName>
        <fullName evidence="3">Riboflavin biosynthesis protein PYRD, chloroplastic-like</fullName>
    </submittedName>
</protein>
<dbReference type="InterPro" id="IPR016193">
    <property type="entry name" value="Cytidine_deaminase-like"/>
</dbReference>
<reference evidence="3" key="2">
    <citation type="submission" date="2025-08" db="UniProtKB">
        <authorList>
            <consortium name="RefSeq"/>
        </authorList>
    </citation>
    <scope>IDENTIFICATION</scope>
    <source>
        <tissue evidence="3">Leaf</tissue>
    </source>
</reference>
<dbReference type="InterPro" id="IPR002125">
    <property type="entry name" value="CMP_dCMP_dom"/>
</dbReference>
<dbReference type="Pfam" id="PF00383">
    <property type="entry name" value="dCMP_cyt_deam_1"/>
    <property type="match status" value="1"/>
</dbReference>
<dbReference type="SUPFAM" id="SSF53927">
    <property type="entry name" value="Cytidine deaminase-like"/>
    <property type="match status" value="1"/>
</dbReference>
<dbReference type="GeneID" id="104774761"/>
<dbReference type="Gene3D" id="3.40.140.10">
    <property type="entry name" value="Cytidine Deaminase, domain 2"/>
    <property type="match status" value="1"/>
</dbReference>
<proteinExistence type="predicted"/>
<name>A0ABM0Y9B7_CAMSA</name>
<evidence type="ECO:0000313" key="3">
    <source>
        <dbReference type="RefSeq" id="XP_010497530.1"/>
    </source>
</evidence>
<dbReference type="Proteomes" id="UP000694864">
    <property type="component" value="Unplaced"/>
</dbReference>
<evidence type="ECO:0000259" key="1">
    <source>
        <dbReference type="PROSITE" id="PS51747"/>
    </source>
</evidence>
<accession>A0ABM0Y9B7</accession>
<reference evidence="2" key="1">
    <citation type="journal article" date="2014" name="Nat. Commun.">
        <title>The emerging biofuel crop Camelina sativa retains a highly undifferentiated hexaploid genome structure.</title>
        <authorList>
            <person name="Kagale S."/>
            <person name="Koh C."/>
            <person name="Nixon J."/>
            <person name="Bollina V."/>
            <person name="Clarke W.E."/>
            <person name="Tuteja R."/>
            <person name="Spillane C."/>
            <person name="Robinson S.J."/>
            <person name="Links M.G."/>
            <person name="Clarke C."/>
            <person name="Higgins E.E."/>
            <person name="Huebert T."/>
            <person name="Sharpe A.G."/>
            <person name="Parkin I.A."/>
        </authorList>
    </citation>
    <scope>NUCLEOTIDE SEQUENCE [LARGE SCALE GENOMIC DNA]</scope>
    <source>
        <strain evidence="2">cv. DH55</strain>
    </source>
</reference>
<evidence type="ECO:0000313" key="2">
    <source>
        <dbReference type="Proteomes" id="UP000694864"/>
    </source>
</evidence>
<feature type="domain" description="CMP/dCMP-type deaminase" evidence="1">
    <location>
        <begin position="1"/>
        <end position="86"/>
    </location>
</feature>
<organism evidence="2 3">
    <name type="scientific">Camelina sativa</name>
    <name type="common">False flax</name>
    <name type="synonym">Myagrum sativum</name>
    <dbReference type="NCBI Taxonomy" id="90675"/>
    <lineage>
        <taxon>Eukaryota</taxon>
        <taxon>Viridiplantae</taxon>
        <taxon>Streptophyta</taxon>
        <taxon>Embryophyta</taxon>
        <taxon>Tracheophyta</taxon>
        <taxon>Spermatophyta</taxon>
        <taxon>Magnoliopsida</taxon>
        <taxon>eudicotyledons</taxon>
        <taxon>Gunneridae</taxon>
        <taxon>Pentapetalae</taxon>
        <taxon>rosids</taxon>
        <taxon>malvids</taxon>
        <taxon>Brassicales</taxon>
        <taxon>Brassicaceae</taxon>
        <taxon>Camelineae</taxon>
        <taxon>Camelina</taxon>
    </lineage>
</organism>